<evidence type="ECO:0000313" key="3">
    <source>
        <dbReference type="Proteomes" id="UP000192578"/>
    </source>
</evidence>
<protein>
    <submittedName>
        <fullName evidence="2">Uncharacterized protein</fullName>
    </submittedName>
</protein>
<sequence length="170" mass="19389">MVTVKGNLLVRSFSSASIFVLDFRANAVMLCFFVKQTACLKLFQQAQLLALSLFPDRSNLREKYNRWQRLALALGILSLCLHLFWEFLSYSIDFIQMAAPNNNRTQNNATANQTTPSKPSLIPQLAYWVFYYFEVAAFCLAQQVIVFGVVLAIMLRSFLATMNARSCKYS</sequence>
<name>A0A1W0XBF0_HYPEX</name>
<evidence type="ECO:0000256" key="1">
    <source>
        <dbReference type="SAM" id="Phobius"/>
    </source>
</evidence>
<proteinExistence type="predicted"/>
<evidence type="ECO:0000313" key="2">
    <source>
        <dbReference type="EMBL" id="OQV24835.1"/>
    </source>
</evidence>
<reference evidence="3" key="1">
    <citation type="submission" date="2017-01" db="EMBL/GenBank/DDBJ databases">
        <title>Comparative genomics of anhydrobiosis in the tardigrade Hypsibius dujardini.</title>
        <authorList>
            <person name="Yoshida Y."/>
            <person name="Koutsovoulos G."/>
            <person name="Laetsch D."/>
            <person name="Stevens L."/>
            <person name="Kumar S."/>
            <person name="Horikawa D."/>
            <person name="Ishino K."/>
            <person name="Komine S."/>
            <person name="Tomita M."/>
            <person name="Blaxter M."/>
            <person name="Arakawa K."/>
        </authorList>
    </citation>
    <scope>NUCLEOTIDE SEQUENCE [LARGE SCALE GENOMIC DNA]</scope>
    <source>
        <strain evidence="3">Z151</strain>
    </source>
</reference>
<feature type="transmembrane region" description="Helical" evidence="1">
    <location>
        <begin position="12"/>
        <end position="34"/>
    </location>
</feature>
<organism evidence="2 3">
    <name type="scientific">Hypsibius exemplaris</name>
    <name type="common">Freshwater tardigrade</name>
    <dbReference type="NCBI Taxonomy" id="2072580"/>
    <lineage>
        <taxon>Eukaryota</taxon>
        <taxon>Metazoa</taxon>
        <taxon>Ecdysozoa</taxon>
        <taxon>Tardigrada</taxon>
        <taxon>Eutardigrada</taxon>
        <taxon>Parachela</taxon>
        <taxon>Hypsibioidea</taxon>
        <taxon>Hypsibiidae</taxon>
        <taxon>Hypsibius</taxon>
    </lineage>
</organism>
<keyword evidence="3" id="KW-1185">Reference proteome</keyword>
<keyword evidence="1" id="KW-0472">Membrane</keyword>
<feature type="transmembrane region" description="Helical" evidence="1">
    <location>
        <begin position="67"/>
        <end position="85"/>
    </location>
</feature>
<keyword evidence="1" id="KW-0812">Transmembrane</keyword>
<keyword evidence="1" id="KW-1133">Transmembrane helix</keyword>
<accession>A0A1W0XBF0</accession>
<gene>
    <name evidence="2" type="ORF">BV898_01423</name>
</gene>
<dbReference type="AlphaFoldDB" id="A0A1W0XBF0"/>
<dbReference type="EMBL" id="MTYJ01000005">
    <property type="protein sequence ID" value="OQV24835.1"/>
    <property type="molecule type" value="Genomic_DNA"/>
</dbReference>
<comment type="caution">
    <text evidence="2">The sequence shown here is derived from an EMBL/GenBank/DDBJ whole genome shotgun (WGS) entry which is preliminary data.</text>
</comment>
<feature type="transmembrane region" description="Helical" evidence="1">
    <location>
        <begin position="129"/>
        <end position="155"/>
    </location>
</feature>
<dbReference type="Proteomes" id="UP000192578">
    <property type="component" value="Unassembled WGS sequence"/>
</dbReference>